<dbReference type="InterPro" id="IPR029044">
    <property type="entry name" value="Nucleotide-diphossugar_trans"/>
</dbReference>
<comment type="caution">
    <text evidence="5">The sequence shown here is derived from an EMBL/GenBank/DDBJ whole genome shotgun (WGS) entry which is preliminary data.</text>
</comment>
<reference evidence="5 6" key="1">
    <citation type="submission" date="2019-05" db="EMBL/GenBank/DDBJ databases">
        <title>The metagenome of a microbial culture collection derived from dairy environment covers the genomic content of the human microbiome.</title>
        <authorList>
            <person name="Roder T."/>
            <person name="Wuthrich D."/>
            <person name="Sattari Z."/>
            <person name="Von Ah U."/>
            <person name="Bar C."/>
            <person name="Ronchi F."/>
            <person name="Macpherson A.J."/>
            <person name="Ganal-Vonarburg S.C."/>
            <person name="Bruggmann R."/>
            <person name="Vergeres G."/>
        </authorList>
    </citation>
    <scope>NUCLEOTIDE SEQUENCE [LARGE SCALE GENOMIC DNA]</scope>
    <source>
        <strain evidence="5 6">FAM 20833</strain>
    </source>
</reference>
<dbReference type="Gene3D" id="3.90.550.10">
    <property type="entry name" value="Spore Coat Polysaccharide Biosynthesis Protein SpsA, Chain A"/>
    <property type="match status" value="1"/>
</dbReference>
<evidence type="ECO:0000313" key="5">
    <source>
        <dbReference type="EMBL" id="TLP89880.1"/>
    </source>
</evidence>
<dbReference type="Pfam" id="PF00535">
    <property type="entry name" value="Glycos_transf_2"/>
    <property type="match status" value="1"/>
</dbReference>
<dbReference type="InterPro" id="IPR001173">
    <property type="entry name" value="Glyco_trans_2-like"/>
</dbReference>
<proteinExistence type="inferred from homology"/>
<name>A0A5R9B214_STAXY</name>
<gene>
    <name evidence="5" type="ORF">FEZ53_10515</name>
</gene>
<comment type="similarity">
    <text evidence="1">Belongs to the glycosyltransferase 2 family.</text>
</comment>
<sequence length="373" mass="44008">MLISVILPVYNVEDYIQECLDSLLNQTIGEENLEIIIVNDCSTDNSEEKILKHSNKFTNFQYIKLNENQGAPGKVRNIGVDHSRGDFIHFLDPDDIMDIYAYETLVQYIEPKDDFIMGKMLSFNEDGSTFQHITFREYKMNKTYKHTTLEEAPFFAQVKVGVVLKLIRKSFYINNDIKFVEGMKNGEDKLVDTLLYTCANSFTYIPVVVYHYRNRDTGDNRSLTHQNTIESIYNDIDAYYICCEKYNQECLQFFMINVLRSIFWKVIHYEFDNLDYNLKIDIFKKIKPIVKGYNPEVIGLYLNNELPIIKMISQEDYDLAISYSALLEARRRYFYDGINLQNKVNKLEKFNKSKSFKLYKVIKKIKKMKFGDK</sequence>
<dbReference type="AlphaFoldDB" id="A0A5R9B214"/>
<dbReference type="RefSeq" id="WP_107543143.1">
    <property type="nucleotide sequence ID" value="NZ_CP031275.1"/>
</dbReference>
<evidence type="ECO:0000313" key="6">
    <source>
        <dbReference type="Proteomes" id="UP000307747"/>
    </source>
</evidence>
<dbReference type="Proteomes" id="UP000307747">
    <property type="component" value="Unassembled WGS sequence"/>
</dbReference>
<dbReference type="EMBL" id="VBTJ01000002">
    <property type="protein sequence ID" value="TLP89880.1"/>
    <property type="molecule type" value="Genomic_DNA"/>
</dbReference>
<organism evidence="5 6">
    <name type="scientific">Staphylococcus xylosus</name>
    <dbReference type="NCBI Taxonomy" id="1288"/>
    <lineage>
        <taxon>Bacteria</taxon>
        <taxon>Bacillati</taxon>
        <taxon>Bacillota</taxon>
        <taxon>Bacilli</taxon>
        <taxon>Bacillales</taxon>
        <taxon>Staphylococcaceae</taxon>
        <taxon>Staphylococcus</taxon>
    </lineage>
</organism>
<evidence type="ECO:0000256" key="3">
    <source>
        <dbReference type="ARBA" id="ARBA00022679"/>
    </source>
</evidence>
<dbReference type="PANTHER" id="PTHR22916">
    <property type="entry name" value="GLYCOSYLTRANSFERASE"/>
    <property type="match status" value="1"/>
</dbReference>
<keyword evidence="3 5" id="KW-0808">Transferase</keyword>
<keyword evidence="2" id="KW-0328">Glycosyltransferase</keyword>
<protein>
    <submittedName>
        <fullName evidence="5">Glycosyltransferase family 2 protein</fullName>
    </submittedName>
</protein>
<dbReference type="SUPFAM" id="SSF53448">
    <property type="entry name" value="Nucleotide-diphospho-sugar transferases"/>
    <property type="match status" value="1"/>
</dbReference>
<evidence type="ECO:0000259" key="4">
    <source>
        <dbReference type="Pfam" id="PF00535"/>
    </source>
</evidence>
<evidence type="ECO:0000256" key="1">
    <source>
        <dbReference type="ARBA" id="ARBA00006739"/>
    </source>
</evidence>
<feature type="domain" description="Glycosyltransferase 2-like" evidence="4">
    <location>
        <begin position="4"/>
        <end position="157"/>
    </location>
</feature>
<accession>A0A5R9B214</accession>
<dbReference type="GO" id="GO:0016757">
    <property type="term" value="F:glycosyltransferase activity"/>
    <property type="evidence" value="ECO:0007669"/>
    <property type="project" value="UniProtKB-KW"/>
</dbReference>
<dbReference type="CDD" id="cd00761">
    <property type="entry name" value="Glyco_tranf_GTA_type"/>
    <property type="match status" value="1"/>
</dbReference>
<evidence type="ECO:0000256" key="2">
    <source>
        <dbReference type="ARBA" id="ARBA00022676"/>
    </source>
</evidence>
<dbReference type="PANTHER" id="PTHR22916:SF51">
    <property type="entry name" value="GLYCOSYLTRANSFERASE EPSH-RELATED"/>
    <property type="match status" value="1"/>
</dbReference>
<dbReference type="OrthoDB" id="396512at2"/>